<evidence type="ECO:0000313" key="2">
    <source>
        <dbReference type="EMBL" id="SFF33460.1"/>
    </source>
</evidence>
<gene>
    <name evidence="2" type="ORF">SAMN02745121_08220</name>
</gene>
<keyword evidence="3" id="KW-1185">Reference proteome</keyword>
<organism evidence="2 3">
    <name type="scientific">Nannocystis exedens</name>
    <dbReference type="NCBI Taxonomy" id="54"/>
    <lineage>
        <taxon>Bacteria</taxon>
        <taxon>Pseudomonadati</taxon>
        <taxon>Myxococcota</taxon>
        <taxon>Polyangia</taxon>
        <taxon>Nannocystales</taxon>
        <taxon>Nannocystaceae</taxon>
        <taxon>Nannocystis</taxon>
    </lineage>
</organism>
<keyword evidence="1" id="KW-1133">Transmembrane helix</keyword>
<name>A0A1I2HVQ7_9BACT</name>
<sequence>MRIAEGETLCEVLEDGTSQACVILSGDLDVARPGGRIHLVGTGKVAVMSGSGAYCLHANQDTLALRGSLHSETNCNPEPPRGPTPGRPGWGGVLAGVAVGGGMFGSVLGLWVSLRFRAGHPTATFSDSSCAPRLLGLHMMAFP</sequence>
<evidence type="ECO:0000256" key="1">
    <source>
        <dbReference type="SAM" id="Phobius"/>
    </source>
</evidence>
<evidence type="ECO:0000313" key="3">
    <source>
        <dbReference type="Proteomes" id="UP000199400"/>
    </source>
</evidence>
<feature type="transmembrane region" description="Helical" evidence="1">
    <location>
        <begin position="89"/>
        <end position="112"/>
    </location>
</feature>
<proteinExistence type="predicted"/>
<dbReference type="Proteomes" id="UP000199400">
    <property type="component" value="Unassembled WGS sequence"/>
</dbReference>
<accession>A0A1I2HVQ7</accession>
<keyword evidence="1" id="KW-0812">Transmembrane</keyword>
<reference evidence="3" key="1">
    <citation type="submission" date="2016-10" db="EMBL/GenBank/DDBJ databases">
        <authorList>
            <person name="Varghese N."/>
            <person name="Submissions S."/>
        </authorList>
    </citation>
    <scope>NUCLEOTIDE SEQUENCE [LARGE SCALE GENOMIC DNA]</scope>
    <source>
        <strain evidence="3">ATCC 25963</strain>
    </source>
</reference>
<protein>
    <submittedName>
        <fullName evidence="2">Uncharacterized protein</fullName>
    </submittedName>
</protein>
<dbReference type="AlphaFoldDB" id="A0A1I2HVQ7"/>
<dbReference type="STRING" id="54.SAMN02745121_08220"/>
<dbReference type="EMBL" id="FOMX01000048">
    <property type="protein sequence ID" value="SFF33460.1"/>
    <property type="molecule type" value="Genomic_DNA"/>
</dbReference>
<keyword evidence="1" id="KW-0472">Membrane</keyword>